<name>A0A059FSG2_9PROT</name>
<dbReference type="EMBL" id="ARYK01000002">
    <property type="protein sequence ID" value="KCZ93522.1"/>
    <property type="molecule type" value="Genomic_DNA"/>
</dbReference>
<dbReference type="RefSeq" id="WP_162173789.1">
    <property type="nucleotide sequence ID" value="NZ_ARYK01000002.1"/>
</dbReference>
<reference evidence="1 2" key="1">
    <citation type="journal article" date="2014" name="Antonie Van Leeuwenhoek">
        <title>Hyphomonas beringensis sp. nov. and Hyphomonas chukchiensis sp. nov., isolated from surface seawater of the Bering Sea and Chukchi Sea.</title>
        <authorList>
            <person name="Li C."/>
            <person name="Lai Q."/>
            <person name="Li G."/>
            <person name="Dong C."/>
            <person name="Wang J."/>
            <person name="Liao Y."/>
            <person name="Shao Z."/>
        </authorList>
    </citation>
    <scope>NUCLEOTIDE SEQUENCE [LARGE SCALE GENOMIC DNA]</scope>
    <source>
        <strain evidence="1 2">MHS-2</strain>
    </source>
</reference>
<evidence type="ECO:0000313" key="1">
    <source>
        <dbReference type="EMBL" id="KCZ93522.1"/>
    </source>
</evidence>
<gene>
    <name evidence="1" type="ORF">HJO_06695</name>
</gene>
<protein>
    <submittedName>
        <fullName evidence="1">Uncharacterized protein</fullName>
    </submittedName>
</protein>
<dbReference type="PATRIC" id="fig|1280950.3.peg.1345"/>
<organism evidence="1 2">
    <name type="scientific">Hyphomonas johnsonii MHS-2</name>
    <dbReference type="NCBI Taxonomy" id="1280950"/>
    <lineage>
        <taxon>Bacteria</taxon>
        <taxon>Pseudomonadati</taxon>
        <taxon>Pseudomonadota</taxon>
        <taxon>Alphaproteobacteria</taxon>
        <taxon>Hyphomonadales</taxon>
        <taxon>Hyphomonadaceae</taxon>
        <taxon>Hyphomonas</taxon>
    </lineage>
</organism>
<proteinExistence type="predicted"/>
<sequence length="420" mass="47318">MIISNESVNGMFGKPYQSCRNDRPAESPFGHRNFNELATSESHLVYTVCELIGRENLAWVTQFLDCAIHHGPGSIQHDPKKLQRDWYRFLRQAFPKHHILTFALFENILRQLNLSGTSKSYRFIHDVTTMQSGEEIGGIDPAGGGFSSERWLTENILGFIKNQLPPEMWLSIEASSWAGSEGRASILLEIPHVYYLVAVFDSEGALVPYDVIREALSGQTQARNEMFIHQFYSATRLFGRDVTRQCEARNTAIQAQQCIYNAIRRSDRYLSDRDLQFRAAFRGASPDHGISDSLIIGESLARANREYRSIPAGSALDQIIVERRRFHEMAGLICPNGGQPELIKQQERRIMRTPCPMKWKDGKVALSNDPAIGESHNNDGQPTISDKKALGGVIDGLSSYPSYCVNGLATWVKNKMRPKP</sequence>
<accession>A0A059FSG2</accession>
<dbReference type="Proteomes" id="UP000025171">
    <property type="component" value="Unassembled WGS sequence"/>
</dbReference>
<dbReference type="AlphaFoldDB" id="A0A059FSG2"/>
<evidence type="ECO:0000313" key="2">
    <source>
        <dbReference type="Proteomes" id="UP000025171"/>
    </source>
</evidence>
<keyword evidence="2" id="KW-1185">Reference proteome</keyword>
<comment type="caution">
    <text evidence="1">The sequence shown here is derived from an EMBL/GenBank/DDBJ whole genome shotgun (WGS) entry which is preliminary data.</text>
</comment>